<comment type="caution">
    <text evidence="1">The sequence shown here is derived from an EMBL/GenBank/DDBJ whole genome shotgun (WGS) entry which is preliminary data.</text>
</comment>
<dbReference type="AlphaFoldDB" id="A0AAX0QTU4"/>
<reference evidence="1 3" key="1">
    <citation type="journal article" date="2017" name="PLoS ONE">
        <title>Development of a real-time PCR for detection of Staphylococcus pseudintermedius using a novel automated comparison of whole-genome sequences.</title>
        <authorList>
            <person name="Verstappen K.M."/>
            <person name="Huijbregts L."/>
            <person name="Spaninks M."/>
            <person name="Wagenaar J.A."/>
            <person name="Fluit A.C."/>
            <person name="Duim B."/>
        </authorList>
    </citation>
    <scope>NUCLEOTIDE SEQUENCE [LARGE SCALE GENOMIC DNA]</scope>
    <source>
        <strain evidence="1 3">15S02591-1</strain>
    </source>
</reference>
<proteinExistence type="predicted"/>
<gene>
    <name evidence="1" type="ORF">B5C07_07870</name>
    <name evidence="2" type="ORF">CDL68_01555</name>
</gene>
<reference evidence="2 4" key="2">
    <citation type="submission" date="2017-06" db="EMBL/GenBank/DDBJ databases">
        <title>Identification of a new gene, sdsY, involved in staphylococcal internalization in non-professional phagocytic cells (NPPCs).</title>
        <authorList>
            <person name="Maali Y."/>
            <person name="Martins-Simoes P."/>
            <person name="Trouillet-Assant S."/>
            <person name="Laurent F."/>
            <person name="Diot A."/>
            <person name="Verhoeven P."/>
            <person name="Bouvard D."/>
            <person name="Vandenesch F."/>
            <person name="Bes M."/>
        </authorList>
    </citation>
    <scope>NUCLEOTIDE SEQUENCE [LARGE SCALE GENOMIC DNA]</scope>
    <source>
        <strain evidence="2 4">Heidy</strain>
    </source>
</reference>
<sequence>MGTNARFKGKQRLDFLIAPTIYILNLKGYKTKFSCSGHIKNKQWRHTYILFEDYNEPNSLPKYFRNNAGLPSEVINPITPEVFTEPRKRATIHLTQEFIHRNKTNKLLAIFKANISLLIWSLKLKSKNKTE</sequence>
<evidence type="ECO:0000313" key="2">
    <source>
        <dbReference type="EMBL" id="RIZ56254.1"/>
    </source>
</evidence>
<protein>
    <submittedName>
        <fullName evidence="1">Uncharacterized protein</fullName>
    </submittedName>
</protein>
<evidence type="ECO:0000313" key="3">
    <source>
        <dbReference type="Proteomes" id="UP000217473"/>
    </source>
</evidence>
<name>A0AAX0QTU4_9STAP</name>
<keyword evidence="4" id="KW-1185">Reference proteome</keyword>
<accession>A0AAX0QTU4</accession>
<organism evidence="1 3">
    <name type="scientific">Staphylococcus delphini</name>
    <dbReference type="NCBI Taxonomy" id="53344"/>
    <lineage>
        <taxon>Bacteria</taxon>
        <taxon>Bacillati</taxon>
        <taxon>Bacillota</taxon>
        <taxon>Bacilli</taxon>
        <taxon>Bacillales</taxon>
        <taxon>Staphylococcaceae</taxon>
        <taxon>Staphylococcus</taxon>
        <taxon>Staphylococcus intermedius group</taxon>
    </lineage>
</organism>
<evidence type="ECO:0000313" key="4">
    <source>
        <dbReference type="Proteomes" id="UP000266198"/>
    </source>
</evidence>
<dbReference type="EMBL" id="NIPK01000002">
    <property type="protein sequence ID" value="RIZ56254.1"/>
    <property type="molecule type" value="Genomic_DNA"/>
</dbReference>
<dbReference type="Proteomes" id="UP000266198">
    <property type="component" value="Unassembled WGS sequence"/>
</dbReference>
<dbReference type="Proteomes" id="UP000217473">
    <property type="component" value="Unassembled WGS sequence"/>
</dbReference>
<evidence type="ECO:0000313" key="1">
    <source>
        <dbReference type="EMBL" id="PCF50114.1"/>
    </source>
</evidence>
<dbReference type="EMBL" id="MWUR01000010">
    <property type="protein sequence ID" value="PCF50114.1"/>
    <property type="molecule type" value="Genomic_DNA"/>
</dbReference>
<dbReference type="RefSeq" id="WP_096597426.1">
    <property type="nucleotide sequence ID" value="NZ_LR134263.1"/>
</dbReference>